<feature type="compositionally biased region" description="Basic and acidic residues" evidence="6">
    <location>
        <begin position="637"/>
        <end position="648"/>
    </location>
</feature>
<comment type="similarity">
    <text evidence="2">Belongs to the WD repeat NOL10/ENP2 family.</text>
</comment>
<keyword evidence="3" id="KW-0853">WD repeat</keyword>
<evidence type="ECO:0000256" key="1">
    <source>
        <dbReference type="ARBA" id="ARBA00004604"/>
    </source>
</evidence>
<dbReference type="Pfam" id="PF08159">
    <property type="entry name" value="NUC153"/>
    <property type="match status" value="1"/>
</dbReference>
<dbReference type="Proteomes" id="UP001310594">
    <property type="component" value="Unassembled WGS sequence"/>
</dbReference>
<dbReference type="AlphaFoldDB" id="A0AAN7WMM0"/>
<gene>
    <name evidence="10" type="primary">ENP2</name>
    <name evidence="10" type="ORF">LTR97_004858</name>
</gene>
<comment type="caution">
    <text evidence="10">The sequence shown here is derived from an EMBL/GenBank/DDBJ whole genome shotgun (WGS) entry which is preliminary data.</text>
</comment>
<dbReference type="SUPFAM" id="SSF50978">
    <property type="entry name" value="WD40 repeat-like"/>
    <property type="match status" value="1"/>
</dbReference>
<dbReference type="Pfam" id="PF23098">
    <property type="entry name" value="Beta-prop_NOL10_N"/>
    <property type="match status" value="1"/>
</dbReference>
<accession>A0AAN7WMM0</accession>
<keyword evidence="5" id="KW-0539">Nucleus</keyword>
<sequence length="764" mass="85465">MKLSNQSSVPIYTIAGASTARPLPEWLARKRRRSLKRDPEFANRIELLQDFEFEEASSCVRVSEDGEWAMSTGTYKPQIHTHYLPHLSLSFARHTDTLNQTFILLSSDYTKSLHLQTDRALEFHTAGGLHYRTRLPRYGRDLKYNKRTAEALIPAVGVNANGNGEVYRLNLELGRFMKGYEVDVGGDDFESMGGGALQGGIRTGAVNCAAIAEESHGLMAFGTSLGTVELWDARSRNRVSAIGPPSSAFPSDDGPTPSITALEFHRSGLNFATGSSNGVVHTYDLRLPVPLLKKDQGYETPITTLKYLTPSSRSSSSNSSDNLILSGDKRAIKLWNSETGDHWTSIEPAVDINCVEWVPDSGMLLTANEGRQQHAFFIPQLGPAPKWCAFLDNLVEEMAEDTEDPHAFNTTQQGAGEVYDNYKFLDMKQLREFSLDHLIGQTNLLRPYMHGYFVAQKLYEQARLLANPDMAETARQKSIQERITKERESRIRGNKKVAVKVNRRFAEKLAAREEANERRKAERVLRQGGDEPRDEEPEAEAAEEEVVVKKKPERLLDDTRFKAMFEEEDFAIDEQSREFVMHNPSTNTEVAPRKRGLTAVEEDELAEHRRSSDEDDDSEDEDAAADAAALRARQQGKRRDNDAEDPRKRIGSTSYKQGPGGKSSKSKPVQDPQMRVSSSNPALKKQRERLSKSFGDLASSLPAKERAGNARATWGNAVGEKEVTFAPMKVQKQKPQQEVNADAGRERARGKDRRSASGNVFRKM</sequence>
<evidence type="ECO:0000259" key="9">
    <source>
        <dbReference type="Pfam" id="PF23098"/>
    </source>
</evidence>
<comment type="subcellular location">
    <subcellularLocation>
        <location evidence="1">Nucleus</location>
        <location evidence="1">Nucleolus</location>
    </subcellularLocation>
</comment>
<feature type="region of interest" description="Disordered" evidence="6">
    <location>
        <begin position="511"/>
        <end position="547"/>
    </location>
</feature>
<feature type="domain" description="Nucleolar protein 10-like second" evidence="8">
    <location>
        <begin position="418"/>
        <end position="467"/>
    </location>
</feature>
<feature type="compositionally biased region" description="Acidic residues" evidence="6">
    <location>
        <begin position="613"/>
        <end position="624"/>
    </location>
</feature>
<dbReference type="SMART" id="SM00320">
    <property type="entry name" value="WD40"/>
    <property type="match status" value="3"/>
</dbReference>
<dbReference type="InterPro" id="IPR012580">
    <property type="entry name" value="NUC153"/>
</dbReference>
<dbReference type="InterPro" id="IPR036322">
    <property type="entry name" value="WD40_repeat_dom_sf"/>
</dbReference>
<evidence type="ECO:0000313" key="11">
    <source>
        <dbReference type="Proteomes" id="UP001310594"/>
    </source>
</evidence>
<dbReference type="GO" id="GO:0032040">
    <property type="term" value="C:small-subunit processome"/>
    <property type="evidence" value="ECO:0007669"/>
    <property type="project" value="TreeGrafter"/>
</dbReference>
<evidence type="ECO:0000313" key="10">
    <source>
        <dbReference type="EMBL" id="KAK5702040.1"/>
    </source>
</evidence>
<dbReference type="InterPro" id="IPR056551">
    <property type="entry name" value="Beta-prop_NOL10_N"/>
</dbReference>
<dbReference type="InterPro" id="IPR015943">
    <property type="entry name" value="WD40/YVTN_repeat-like_dom_sf"/>
</dbReference>
<dbReference type="GO" id="GO:0000462">
    <property type="term" value="P:maturation of SSU-rRNA from tricistronic rRNA transcript (SSU-rRNA, 5.8S rRNA, LSU-rRNA)"/>
    <property type="evidence" value="ECO:0007669"/>
    <property type="project" value="TreeGrafter"/>
</dbReference>
<dbReference type="InterPro" id="IPR056550">
    <property type="entry name" value="NOL10_2nd"/>
</dbReference>
<feature type="domain" description="Nucleolar protein 10-like N-terminal" evidence="9">
    <location>
        <begin position="8"/>
        <end position="401"/>
    </location>
</feature>
<feature type="domain" description="NUC153" evidence="7">
    <location>
        <begin position="558"/>
        <end position="586"/>
    </location>
</feature>
<evidence type="ECO:0000256" key="2">
    <source>
        <dbReference type="ARBA" id="ARBA00005264"/>
    </source>
</evidence>
<dbReference type="InterPro" id="IPR040382">
    <property type="entry name" value="NOL10/Enp2"/>
</dbReference>
<dbReference type="PANTHER" id="PTHR14927">
    <property type="entry name" value="NUCLEOLAR PROTEIN 10"/>
    <property type="match status" value="1"/>
</dbReference>
<protein>
    <submittedName>
        <fullName evidence="10">Small ribosomal subunit biogenesis</fullName>
    </submittedName>
</protein>
<evidence type="ECO:0000256" key="5">
    <source>
        <dbReference type="ARBA" id="ARBA00023242"/>
    </source>
</evidence>
<evidence type="ECO:0000256" key="4">
    <source>
        <dbReference type="ARBA" id="ARBA00022737"/>
    </source>
</evidence>
<reference evidence="10" key="1">
    <citation type="submission" date="2023-08" db="EMBL/GenBank/DDBJ databases">
        <title>Black Yeasts Isolated from many extreme environments.</title>
        <authorList>
            <person name="Coleine C."/>
            <person name="Stajich J.E."/>
            <person name="Selbmann L."/>
        </authorList>
    </citation>
    <scope>NUCLEOTIDE SEQUENCE</scope>
    <source>
        <strain evidence="10">CCFEE 5810</strain>
    </source>
</reference>
<evidence type="ECO:0000256" key="3">
    <source>
        <dbReference type="ARBA" id="ARBA00022574"/>
    </source>
</evidence>
<keyword evidence="4" id="KW-0677">Repeat</keyword>
<dbReference type="Pfam" id="PF23097">
    <property type="entry name" value="NOL10_2nd"/>
    <property type="match status" value="1"/>
</dbReference>
<dbReference type="Gene3D" id="2.130.10.10">
    <property type="entry name" value="YVTN repeat-like/Quinoprotein amine dehydrogenase"/>
    <property type="match status" value="1"/>
</dbReference>
<dbReference type="GO" id="GO:0030686">
    <property type="term" value="C:90S preribosome"/>
    <property type="evidence" value="ECO:0007669"/>
    <property type="project" value="TreeGrafter"/>
</dbReference>
<name>A0AAN7WMM0_9PEZI</name>
<dbReference type="InterPro" id="IPR001680">
    <property type="entry name" value="WD40_rpt"/>
</dbReference>
<evidence type="ECO:0000259" key="7">
    <source>
        <dbReference type="Pfam" id="PF08159"/>
    </source>
</evidence>
<dbReference type="EMBL" id="JAVRQU010000006">
    <property type="protein sequence ID" value="KAK5702040.1"/>
    <property type="molecule type" value="Genomic_DNA"/>
</dbReference>
<organism evidence="10 11">
    <name type="scientific">Elasticomyces elasticus</name>
    <dbReference type="NCBI Taxonomy" id="574655"/>
    <lineage>
        <taxon>Eukaryota</taxon>
        <taxon>Fungi</taxon>
        <taxon>Dikarya</taxon>
        <taxon>Ascomycota</taxon>
        <taxon>Pezizomycotina</taxon>
        <taxon>Dothideomycetes</taxon>
        <taxon>Dothideomycetidae</taxon>
        <taxon>Mycosphaerellales</taxon>
        <taxon>Teratosphaeriaceae</taxon>
        <taxon>Elasticomyces</taxon>
    </lineage>
</organism>
<evidence type="ECO:0000259" key="8">
    <source>
        <dbReference type="Pfam" id="PF23097"/>
    </source>
</evidence>
<evidence type="ECO:0000256" key="6">
    <source>
        <dbReference type="SAM" id="MobiDB-lite"/>
    </source>
</evidence>
<proteinExistence type="inferred from homology"/>
<feature type="compositionally biased region" description="Basic and acidic residues" evidence="6">
    <location>
        <begin position="511"/>
        <end position="531"/>
    </location>
</feature>
<feature type="compositionally biased region" description="Acidic residues" evidence="6">
    <location>
        <begin position="532"/>
        <end position="545"/>
    </location>
</feature>
<dbReference type="PANTHER" id="PTHR14927:SF0">
    <property type="entry name" value="NUCLEOLAR PROTEIN 10"/>
    <property type="match status" value="1"/>
</dbReference>
<feature type="compositionally biased region" description="Basic and acidic residues" evidence="6">
    <location>
        <begin position="743"/>
        <end position="755"/>
    </location>
</feature>
<feature type="region of interest" description="Disordered" evidence="6">
    <location>
        <begin position="576"/>
        <end position="764"/>
    </location>
</feature>